<dbReference type="AlphaFoldDB" id="A0AAQ3SPN5"/>
<dbReference type="EMBL" id="CP144746">
    <property type="protein sequence ID" value="WVZ58426.1"/>
    <property type="molecule type" value="Genomic_DNA"/>
</dbReference>
<evidence type="ECO:0000313" key="2">
    <source>
        <dbReference type="EMBL" id="WVZ58426.1"/>
    </source>
</evidence>
<sequence>DAYCVYVIKKQVHGSTSTNGDPKDQLRPIHDPEGPSAVFGRELSKGSRGCTGQGLTTRQTNGAYQITIKDDYGGLEVILDVYFPLHVTSL</sequence>
<keyword evidence="3" id="KW-1185">Reference proteome</keyword>
<feature type="region of interest" description="Disordered" evidence="1">
    <location>
        <begin position="14"/>
        <end position="33"/>
    </location>
</feature>
<gene>
    <name evidence="2" type="ORF">U9M48_008702</name>
</gene>
<dbReference type="Proteomes" id="UP001341281">
    <property type="component" value="Chromosome 02"/>
</dbReference>
<feature type="non-terminal residue" evidence="2">
    <location>
        <position position="90"/>
    </location>
</feature>
<organism evidence="2 3">
    <name type="scientific">Paspalum notatum var. saurae</name>
    <dbReference type="NCBI Taxonomy" id="547442"/>
    <lineage>
        <taxon>Eukaryota</taxon>
        <taxon>Viridiplantae</taxon>
        <taxon>Streptophyta</taxon>
        <taxon>Embryophyta</taxon>
        <taxon>Tracheophyta</taxon>
        <taxon>Spermatophyta</taxon>
        <taxon>Magnoliopsida</taxon>
        <taxon>Liliopsida</taxon>
        <taxon>Poales</taxon>
        <taxon>Poaceae</taxon>
        <taxon>PACMAD clade</taxon>
        <taxon>Panicoideae</taxon>
        <taxon>Andropogonodae</taxon>
        <taxon>Paspaleae</taxon>
        <taxon>Paspalinae</taxon>
        <taxon>Paspalum</taxon>
    </lineage>
</organism>
<protein>
    <submittedName>
        <fullName evidence="2">Uncharacterized protein</fullName>
    </submittedName>
</protein>
<feature type="compositionally biased region" description="Basic and acidic residues" evidence="1">
    <location>
        <begin position="21"/>
        <end position="33"/>
    </location>
</feature>
<reference evidence="2 3" key="1">
    <citation type="submission" date="2024-02" db="EMBL/GenBank/DDBJ databases">
        <title>High-quality chromosome-scale genome assembly of Pensacola bahiagrass (Paspalum notatum Flugge var. saurae).</title>
        <authorList>
            <person name="Vega J.M."/>
            <person name="Podio M."/>
            <person name="Orjuela J."/>
            <person name="Siena L.A."/>
            <person name="Pessino S.C."/>
            <person name="Combes M.C."/>
            <person name="Mariac C."/>
            <person name="Albertini E."/>
            <person name="Pupilli F."/>
            <person name="Ortiz J.P.A."/>
            <person name="Leblanc O."/>
        </authorList>
    </citation>
    <scope>NUCLEOTIDE SEQUENCE [LARGE SCALE GENOMIC DNA]</scope>
    <source>
        <strain evidence="2">R1</strain>
        <tissue evidence="2">Leaf</tissue>
    </source>
</reference>
<evidence type="ECO:0000313" key="3">
    <source>
        <dbReference type="Proteomes" id="UP001341281"/>
    </source>
</evidence>
<name>A0AAQ3SPN5_PASNO</name>
<proteinExistence type="predicted"/>
<accession>A0AAQ3SPN5</accession>
<evidence type="ECO:0000256" key="1">
    <source>
        <dbReference type="SAM" id="MobiDB-lite"/>
    </source>
</evidence>